<dbReference type="EMBL" id="JAVRQU010000002">
    <property type="protein sequence ID" value="KAK5706581.1"/>
    <property type="molecule type" value="Genomic_DNA"/>
</dbReference>
<feature type="compositionally biased region" description="Basic and acidic residues" evidence="1">
    <location>
        <begin position="52"/>
        <end position="63"/>
    </location>
</feature>
<evidence type="ECO:0000313" key="3">
    <source>
        <dbReference type="EMBL" id="KAK5706581.1"/>
    </source>
</evidence>
<dbReference type="InterPro" id="IPR036047">
    <property type="entry name" value="F-box-like_dom_sf"/>
</dbReference>
<accession>A0AAN7WJ32</accession>
<dbReference type="Proteomes" id="UP001310594">
    <property type="component" value="Unassembled WGS sequence"/>
</dbReference>
<protein>
    <recommendedName>
        <fullName evidence="2">F-box domain-containing protein</fullName>
    </recommendedName>
</protein>
<evidence type="ECO:0000313" key="4">
    <source>
        <dbReference type="Proteomes" id="UP001310594"/>
    </source>
</evidence>
<dbReference type="InterPro" id="IPR001810">
    <property type="entry name" value="F-box_dom"/>
</dbReference>
<proteinExistence type="predicted"/>
<feature type="domain" description="F-box" evidence="2">
    <location>
        <begin position="146"/>
        <end position="186"/>
    </location>
</feature>
<evidence type="ECO:0000259" key="2">
    <source>
        <dbReference type="Pfam" id="PF00646"/>
    </source>
</evidence>
<dbReference type="Pfam" id="PF00646">
    <property type="entry name" value="F-box"/>
    <property type="match status" value="1"/>
</dbReference>
<gene>
    <name evidence="3" type="ORF">LTR97_001571</name>
</gene>
<organism evidence="3 4">
    <name type="scientific">Elasticomyces elasticus</name>
    <dbReference type="NCBI Taxonomy" id="574655"/>
    <lineage>
        <taxon>Eukaryota</taxon>
        <taxon>Fungi</taxon>
        <taxon>Dikarya</taxon>
        <taxon>Ascomycota</taxon>
        <taxon>Pezizomycotina</taxon>
        <taxon>Dothideomycetes</taxon>
        <taxon>Dothideomycetidae</taxon>
        <taxon>Mycosphaerellales</taxon>
        <taxon>Teratosphaeriaceae</taxon>
        <taxon>Elasticomyces</taxon>
    </lineage>
</organism>
<evidence type="ECO:0000256" key="1">
    <source>
        <dbReference type="SAM" id="MobiDB-lite"/>
    </source>
</evidence>
<reference evidence="3" key="1">
    <citation type="submission" date="2023-08" db="EMBL/GenBank/DDBJ databases">
        <title>Black Yeasts Isolated from many extreme environments.</title>
        <authorList>
            <person name="Coleine C."/>
            <person name="Stajich J.E."/>
            <person name="Selbmann L."/>
        </authorList>
    </citation>
    <scope>NUCLEOTIDE SEQUENCE</scope>
    <source>
        <strain evidence="3">CCFEE 5810</strain>
    </source>
</reference>
<sequence length="518" mass="59323">MDLNAPDLNAWPTKLVIRIGKKLRSNKQFTQETIASNNALAVERRKKRAAEYARKNKWERHPSDATANSGSNDVNELGEREYSLFSEASTLVERPDHTDMLHRLAHHDSFDSLVDRTREDDDLKYVKVGEGIEALRLVSLKHEQFIESLPEDVWRRISSFLNPTDAARLALSSKTLQSKLGSDPLKALDLPENRHYKISFLHSMDRHHPRHLLCFPCGQYHLRLQPGKEALKVDYISNPVFNCFKVKTTVLPRMRLTHARELPYSFVQLATRTGHSRAHGIAHESMDRRWKHSESGWSHRSRYMIHDNRLLMRVVSQRHVPPARVMTETTERHLLYDRQEFTPYFSVCAHWKDGDLMKIAKCALSHVPSPPESYLAQLKKAPTVSRRLVHPCFIVRGCDWCRPARRCPECPTEYLVEIQMVEDSSDPVQPFKHDLVITRWSDLGDGSSPYTSPEWAAVNGISVPVEEGGQAFESFAQIGRRAVSGIFESRISGSIPGQRMVSLNPSNKKEGEEGHGWY</sequence>
<feature type="compositionally biased region" description="Polar residues" evidence="1">
    <location>
        <begin position="65"/>
        <end position="74"/>
    </location>
</feature>
<feature type="region of interest" description="Disordered" evidence="1">
    <location>
        <begin position="498"/>
        <end position="518"/>
    </location>
</feature>
<dbReference type="AlphaFoldDB" id="A0AAN7WJ32"/>
<feature type="compositionally biased region" description="Basic and acidic residues" evidence="1">
    <location>
        <begin position="507"/>
        <end position="518"/>
    </location>
</feature>
<dbReference type="SUPFAM" id="SSF81383">
    <property type="entry name" value="F-box domain"/>
    <property type="match status" value="1"/>
</dbReference>
<name>A0AAN7WJ32_9PEZI</name>
<feature type="region of interest" description="Disordered" evidence="1">
    <location>
        <begin position="52"/>
        <end position="74"/>
    </location>
</feature>
<comment type="caution">
    <text evidence="3">The sequence shown here is derived from an EMBL/GenBank/DDBJ whole genome shotgun (WGS) entry which is preliminary data.</text>
</comment>